<feature type="compositionally biased region" description="Basic residues" evidence="3">
    <location>
        <begin position="806"/>
        <end position="815"/>
    </location>
</feature>
<feature type="compositionally biased region" description="Pro residues" evidence="3">
    <location>
        <begin position="651"/>
        <end position="660"/>
    </location>
</feature>
<feature type="region of interest" description="Disordered" evidence="3">
    <location>
        <begin position="777"/>
        <end position="815"/>
    </location>
</feature>
<dbReference type="InterPro" id="IPR043454">
    <property type="entry name" value="NPH3/RPT2-like"/>
</dbReference>
<dbReference type="SUPFAM" id="SSF54695">
    <property type="entry name" value="POZ domain"/>
    <property type="match status" value="1"/>
</dbReference>
<dbReference type="Pfam" id="PF00651">
    <property type="entry name" value="BTB"/>
    <property type="match status" value="1"/>
</dbReference>
<dbReference type="PROSITE" id="PS51649">
    <property type="entry name" value="NPH3"/>
    <property type="match status" value="1"/>
</dbReference>
<keyword evidence="7" id="KW-1185">Reference proteome</keyword>
<dbReference type="OMA" id="HMGMGCI"/>
<evidence type="ECO:0000259" key="4">
    <source>
        <dbReference type="PROSITE" id="PS50097"/>
    </source>
</evidence>
<dbReference type="Gene3D" id="3.30.710.10">
    <property type="entry name" value="Potassium Channel Kv1.1, Chain A"/>
    <property type="match status" value="1"/>
</dbReference>
<evidence type="ECO:0000256" key="3">
    <source>
        <dbReference type="SAM" id="MobiDB-lite"/>
    </source>
</evidence>
<organism evidence="6 7">
    <name type="scientific">Ceratopteris richardii</name>
    <name type="common">Triangle waterfern</name>
    <dbReference type="NCBI Taxonomy" id="49495"/>
    <lineage>
        <taxon>Eukaryota</taxon>
        <taxon>Viridiplantae</taxon>
        <taxon>Streptophyta</taxon>
        <taxon>Embryophyta</taxon>
        <taxon>Tracheophyta</taxon>
        <taxon>Polypodiopsida</taxon>
        <taxon>Polypodiidae</taxon>
        <taxon>Polypodiales</taxon>
        <taxon>Pteridineae</taxon>
        <taxon>Pteridaceae</taxon>
        <taxon>Parkerioideae</taxon>
        <taxon>Ceratopteris</taxon>
    </lineage>
</organism>
<evidence type="ECO:0000313" key="6">
    <source>
        <dbReference type="EMBL" id="KAH7444868.1"/>
    </source>
</evidence>
<dbReference type="PROSITE" id="PS50097">
    <property type="entry name" value="BTB"/>
    <property type="match status" value="1"/>
</dbReference>
<reference evidence="6" key="1">
    <citation type="submission" date="2021-08" db="EMBL/GenBank/DDBJ databases">
        <title>WGS assembly of Ceratopteris richardii.</title>
        <authorList>
            <person name="Marchant D.B."/>
            <person name="Chen G."/>
            <person name="Jenkins J."/>
            <person name="Shu S."/>
            <person name="Leebens-Mack J."/>
            <person name="Grimwood J."/>
            <person name="Schmutz J."/>
            <person name="Soltis P."/>
            <person name="Soltis D."/>
            <person name="Chen Z.-H."/>
        </authorList>
    </citation>
    <scope>NUCLEOTIDE SEQUENCE</scope>
    <source>
        <strain evidence="6">Whitten #5841</strain>
        <tissue evidence="6">Leaf</tissue>
    </source>
</reference>
<feature type="region of interest" description="Disordered" evidence="3">
    <location>
        <begin position="646"/>
        <end position="691"/>
    </location>
</feature>
<dbReference type="EMBL" id="CM035407">
    <property type="protein sequence ID" value="KAH7444867.1"/>
    <property type="molecule type" value="Genomic_DNA"/>
</dbReference>
<dbReference type="Proteomes" id="UP000825935">
    <property type="component" value="Chromosome 2"/>
</dbReference>
<feature type="domain" description="BTB" evidence="4">
    <location>
        <begin position="134"/>
        <end position="202"/>
    </location>
</feature>
<comment type="caution">
    <text evidence="6">The sequence shown here is derived from an EMBL/GenBank/DDBJ whole genome shotgun (WGS) entry which is preliminary data.</text>
</comment>
<protein>
    <submittedName>
        <fullName evidence="6">Uncharacterized protein</fullName>
    </submittedName>
</protein>
<name>A0A8T2VCS8_CERRI</name>
<dbReference type="InterPro" id="IPR000210">
    <property type="entry name" value="BTB/POZ_dom"/>
</dbReference>
<feature type="compositionally biased region" description="Low complexity" evidence="3">
    <location>
        <begin position="796"/>
        <end position="805"/>
    </location>
</feature>
<keyword evidence="2" id="KW-0833">Ubl conjugation pathway</keyword>
<sequence>MAPSARGGRRLCSENDSEECTRTQVSRLFSSDTELEETKSVKMLTSSPDVEDLVKDKPTNKLFSPGSESLLKDRATRSFGSSGDHAQIKNKNNLMSPMKLNAKNFMMSPMTVGTKVDGFERKGQAWFVATELQSDLVVKVGDITFNLHKFPLLSRSGRLNRLVFESRDTQKDHIELKDMPGGPEAFELASKFCYGVAVDLTASCIAGLRCAAEYLEMTEDLEDGNLISKTEAFLSFVVLASWKDSITVLQHCEGLSPWTENLQIVRRCTESIAWKACTDPKGISWSFTGKGTSSDSSRSHIGNRRSNELLTTKNSPSWNELKNDPKKKIPQDWWIEDVISLNVQHFTKVIAAIRSKGMRPDLVSAAIVQYALKWIPLLDKDDTSQEAVQLIDHNCKSIAETDKDAFMKSQNKSRFIMENLVTILPTEKDSLKCSFLLKLLRIANMVNANAMCRNELERRVGMQLDQATLTDLLIPSFDHASEMLFDVDLVQRIVQNFLMQEQVSPHVNVNNMIGGYDAANDHRGGGATSSQNPKMKVAKLIDSYLAEVARDANMSVAKFEALAEEFPEYVRACDDGLYRAIDTYLKAHPSTSEGDRKQLCRLMDCQKLSLDACMHAAQNERLPLRVVVQVLFCEQVKLRNAITGSALSRRPPLPRPPPPFYDSGIPAPDRFCGDDAPSTSGSPSVSSPLTTARRDIRVLKSEVERMKSKYAELQADYEALQRQVERPYNNIPSCSNQRDQHLKSSTNVNAIAACGQPPRRVSGGWSSGLRKFFLPHNRPGSRLSMDELSGRPVHQRSASAKAAAKGGRRWRNSIS</sequence>
<accession>A0A8T2VCS8</accession>
<proteinExistence type="predicted"/>
<evidence type="ECO:0000256" key="2">
    <source>
        <dbReference type="ARBA" id="ARBA00022786"/>
    </source>
</evidence>
<feature type="compositionally biased region" description="Low complexity" evidence="3">
    <location>
        <begin position="677"/>
        <end position="691"/>
    </location>
</feature>
<feature type="domain" description="NPH3" evidence="5">
    <location>
        <begin position="332"/>
        <end position="637"/>
    </location>
</feature>
<comment type="pathway">
    <text evidence="1">Protein modification; protein ubiquitination.</text>
</comment>
<evidence type="ECO:0000259" key="5">
    <source>
        <dbReference type="PROSITE" id="PS51649"/>
    </source>
</evidence>
<dbReference type="PANTHER" id="PTHR32370">
    <property type="entry name" value="OS12G0117600 PROTEIN"/>
    <property type="match status" value="1"/>
</dbReference>
<feature type="region of interest" description="Disordered" evidence="3">
    <location>
        <begin position="1"/>
        <end position="23"/>
    </location>
</feature>
<dbReference type="InterPro" id="IPR011333">
    <property type="entry name" value="SKP1/BTB/POZ_sf"/>
</dbReference>
<evidence type="ECO:0000313" key="7">
    <source>
        <dbReference type="Proteomes" id="UP000825935"/>
    </source>
</evidence>
<evidence type="ECO:0000256" key="1">
    <source>
        <dbReference type="ARBA" id="ARBA00004906"/>
    </source>
</evidence>
<dbReference type="InterPro" id="IPR027356">
    <property type="entry name" value="NPH3_dom"/>
</dbReference>
<dbReference type="CDD" id="cd18312">
    <property type="entry name" value="BTB_POZ_NPY3-like"/>
    <property type="match status" value="1"/>
</dbReference>
<dbReference type="EMBL" id="CM035407">
    <property type="protein sequence ID" value="KAH7444868.1"/>
    <property type="molecule type" value="Genomic_DNA"/>
</dbReference>
<gene>
    <name evidence="6" type="ORF">KP509_02G094700</name>
</gene>
<dbReference type="Pfam" id="PF03000">
    <property type="entry name" value="NPH3"/>
    <property type="match status" value="1"/>
</dbReference>
<dbReference type="OrthoDB" id="624345at2759"/>
<dbReference type="SMART" id="SM00225">
    <property type="entry name" value="BTB"/>
    <property type="match status" value="1"/>
</dbReference>
<dbReference type="AlphaFoldDB" id="A0A8T2VCS8"/>